<dbReference type="Proteomes" id="UP000232323">
    <property type="component" value="Unassembled WGS sequence"/>
</dbReference>
<keyword evidence="2" id="KW-1185">Reference proteome</keyword>
<protein>
    <recommendedName>
        <fullName evidence="3">FAD/NAD(P)-binding domain-containing protein</fullName>
    </recommendedName>
</protein>
<evidence type="ECO:0000313" key="1">
    <source>
        <dbReference type="EMBL" id="GAX82643.1"/>
    </source>
</evidence>
<dbReference type="PANTHER" id="PTHR38688">
    <property type="entry name" value="PYR_REDOX_2 DOMAIN-CONTAINING PROTEIN"/>
    <property type="match status" value="1"/>
</dbReference>
<dbReference type="EMBL" id="BEGY01000083">
    <property type="protein sequence ID" value="GAX82643.1"/>
    <property type="molecule type" value="Genomic_DNA"/>
</dbReference>
<evidence type="ECO:0008006" key="3">
    <source>
        <dbReference type="Google" id="ProtNLM"/>
    </source>
</evidence>
<comment type="caution">
    <text evidence="1">The sequence shown here is derived from an EMBL/GenBank/DDBJ whole genome shotgun (WGS) entry which is preliminary data.</text>
</comment>
<accession>A0A250XHW9</accession>
<dbReference type="STRING" id="1157962.A0A250XHW9"/>
<dbReference type="InterPro" id="IPR036188">
    <property type="entry name" value="FAD/NAD-bd_sf"/>
</dbReference>
<dbReference type="SUPFAM" id="SSF51905">
    <property type="entry name" value="FAD/NAD(P)-binding domain"/>
    <property type="match status" value="1"/>
</dbReference>
<dbReference type="OrthoDB" id="432536at2759"/>
<sequence>MPIIPRYSATVIGAGPAGLAVVATLLDAGADSILWADPSFEAGRLSSYKEVPSNTKVKLFSQYASVSPTLSSVSASALRPLQEMDPEKGCTLVHARNMVSELSAAIQQKYQHLVTSGDVVGVVGSSHSAVLVLRNILEAANPPSKVLNLYRSPLLYAEYMDGWIKYDNTGLKGLAADWAREKLETGWYERTGKLERICVKENTEAVTDQYLSTCSAVVHAIGFDLNPTPTVFPYGHEAPLQRLVHDVKTGIIKDTNGLRGFGIAFPEQVTDPTGRTEYAVGMWKFMRYIRQALLLPS</sequence>
<organism evidence="1 2">
    <name type="scientific">Chlamydomonas eustigma</name>
    <dbReference type="NCBI Taxonomy" id="1157962"/>
    <lineage>
        <taxon>Eukaryota</taxon>
        <taxon>Viridiplantae</taxon>
        <taxon>Chlorophyta</taxon>
        <taxon>core chlorophytes</taxon>
        <taxon>Chlorophyceae</taxon>
        <taxon>CS clade</taxon>
        <taxon>Chlamydomonadales</taxon>
        <taxon>Chlamydomonadaceae</taxon>
        <taxon>Chlamydomonas</taxon>
    </lineage>
</organism>
<dbReference type="AlphaFoldDB" id="A0A250XHW9"/>
<evidence type="ECO:0000313" key="2">
    <source>
        <dbReference type="Proteomes" id="UP000232323"/>
    </source>
</evidence>
<dbReference type="InterPro" id="IPR053275">
    <property type="entry name" value="Agnestin_monoxygenase"/>
</dbReference>
<proteinExistence type="predicted"/>
<name>A0A250XHW9_9CHLO</name>
<gene>
    <name evidence="1" type="ORF">CEUSTIGMA_g10069.t1</name>
</gene>
<reference evidence="1 2" key="1">
    <citation type="submission" date="2017-08" db="EMBL/GenBank/DDBJ databases">
        <title>Acidophilic green algal genome provides insights into adaptation to an acidic environment.</title>
        <authorList>
            <person name="Hirooka S."/>
            <person name="Hirose Y."/>
            <person name="Kanesaki Y."/>
            <person name="Higuchi S."/>
            <person name="Fujiwara T."/>
            <person name="Onuma R."/>
            <person name="Era A."/>
            <person name="Ohbayashi R."/>
            <person name="Uzuka A."/>
            <person name="Nozaki H."/>
            <person name="Yoshikawa H."/>
            <person name="Miyagishima S.Y."/>
        </authorList>
    </citation>
    <scope>NUCLEOTIDE SEQUENCE [LARGE SCALE GENOMIC DNA]</scope>
    <source>
        <strain evidence="1 2">NIES-2499</strain>
    </source>
</reference>
<dbReference type="PANTHER" id="PTHR38688:SF1">
    <property type="entry name" value="FAD_NAD(P)-BINDING DOMAIN-CONTAINING PROTEIN"/>
    <property type="match status" value="1"/>
</dbReference>